<protein>
    <submittedName>
        <fullName evidence="1">Uncharacterized protein</fullName>
    </submittedName>
</protein>
<dbReference type="AlphaFoldDB" id="A0A0L0CVY5"/>
<organism evidence="1 2">
    <name type="scientific">Plasmodium falciparum RAJ116</name>
    <dbReference type="NCBI Taxonomy" id="580058"/>
    <lineage>
        <taxon>Eukaryota</taxon>
        <taxon>Sar</taxon>
        <taxon>Alveolata</taxon>
        <taxon>Apicomplexa</taxon>
        <taxon>Aconoidasida</taxon>
        <taxon>Haemosporida</taxon>
        <taxon>Plasmodiidae</taxon>
        <taxon>Plasmodium</taxon>
        <taxon>Plasmodium (Laverania)</taxon>
    </lineage>
</organism>
<proteinExistence type="predicted"/>
<accession>A0A0L0CVY5</accession>
<reference evidence="2" key="1">
    <citation type="submission" date="2015-07" db="EMBL/GenBank/DDBJ databases">
        <title>Annotation of Plasmodium falciparum RAJ116.</title>
        <authorList>
            <consortium name="The Broad Institute Genome Sequencing Platform"/>
            <person name="Volkman S.K."/>
            <person name="Neafsey D.E."/>
            <person name="Dash A.P."/>
            <person name="Chitnis C.E."/>
            <person name="Hartl D.L."/>
            <person name="Young S.K."/>
            <person name="Zeng Q."/>
            <person name="Koehrsen M."/>
            <person name="Alvarado L."/>
            <person name="Berlin A."/>
            <person name="Borenstein D."/>
            <person name="Chapman S.B."/>
            <person name="Chen Z."/>
            <person name="Engels R."/>
            <person name="Freedman E."/>
            <person name="Gellesch M."/>
            <person name="Goldberg J."/>
            <person name="Griggs A."/>
            <person name="Gujja S."/>
            <person name="Heilman E.R."/>
            <person name="Heiman D.I."/>
            <person name="Howarth C."/>
            <person name="Jen D."/>
            <person name="Larson L."/>
            <person name="Mehta T."/>
            <person name="Neiman D."/>
            <person name="Park D."/>
            <person name="Pearson M."/>
            <person name="Roberts A."/>
            <person name="Saif S."/>
            <person name="Shea T."/>
            <person name="Shenoy N."/>
            <person name="Sisk P."/>
            <person name="Stolte C."/>
            <person name="Sykes S."/>
            <person name="Walk T."/>
            <person name="White J."/>
            <person name="Yandava C."/>
            <person name="Haas B."/>
            <person name="Henn M.R."/>
            <person name="Nusbaum C."/>
            <person name="Birren B."/>
        </authorList>
    </citation>
    <scope>NUCLEOTIDE SEQUENCE [LARGE SCALE GENOMIC DNA]</scope>
    <source>
        <strain evidence="2">RAJ116</strain>
    </source>
</reference>
<dbReference type="Proteomes" id="UP000054566">
    <property type="component" value="Unassembled WGS sequence"/>
</dbReference>
<evidence type="ECO:0000313" key="1">
    <source>
        <dbReference type="EMBL" id="KNC36458.1"/>
    </source>
</evidence>
<sequence>MDEGINKKLRNKFQILVLCGVNEEIYKVKDASERIGQFKFTRKLVCNIIITPSYEYKDDTGQNYIEDISSFDIYSECVYDEIVVSYIYSYYKPKYETFIVKKKHDYDTDYNSIVHTEEE</sequence>
<evidence type="ECO:0000313" key="2">
    <source>
        <dbReference type="Proteomes" id="UP000054566"/>
    </source>
</evidence>
<dbReference type="EMBL" id="GG664140">
    <property type="protein sequence ID" value="KNC36458.1"/>
    <property type="molecule type" value="Genomic_DNA"/>
</dbReference>
<name>A0A0L0CVY5_PLAFA</name>
<reference evidence="2" key="2">
    <citation type="submission" date="2015-07" db="EMBL/GenBank/DDBJ databases">
        <title>The genome sequence of Plasmodium falciparum RAJ116.</title>
        <authorList>
            <consortium name="The Broad Institute Genome Sequencing Platform"/>
            <person name="Volkman S.K."/>
            <person name="Neafsey D.E."/>
            <person name="Dash A.P."/>
            <person name="Chitnis C.E."/>
            <person name="Hartl D.L."/>
            <person name="Young S.K."/>
            <person name="Kodira C.D."/>
            <person name="Zeng Q."/>
            <person name="Koehrsen M."/>
            <person name="Godfrey P."/>
            <person name="Alvarado L."/>
            <person name="Berlin A."/>
            <person name="Borenstein D."/>
            <person name="Chen Z."/>
            <person name="Engels R."/>
            <person name="Freedman E."/>
            <person name="Gellesch M."/>
            <person name="Goldberg J."/>
            <person name="Griggs A."/>
            <person name="Gujja S."/>
            <person name="Heiman D."/>
            <person name="Hepburn T."/>
            <person name="Howarth C."/>
            <person name="Jen D."/>
            <person name="Larson L."/>
            <person name="Lewis B."/>
            <person name="Mehta T."/>
            <person name="Park D."/>
            <person name="Pearson M."/>
            <person name="Roberts A."/>
            <person name="Saif S."/>
            <person name="Shea T."/>
            <person name="Shenoy N."/>
            <person name="Sisk P."/>
            <person name="Stolte C."/>
            <person name="Sykes S."/>
            <person name="Walk T."/>
            <person name="White J."/>
            <person name="Yandava C."/>
            <person name="Wirth D.F."/>
            <person name="Nusbaum C."/>
            <person name="Birren B."/>
        </authorList>
    </citation>
    <scope>NUCLEOTIDE SEQUENCE [LARGE SCALE GENOMIC DNA]</scope>
    <source>
        <strain evidence="2">RAJ116</strain>
    </source>
</reference>
<gene>
    <name evidence="1" type="ORF">PFLG_01784</name>
</gene>